<keyword evidence="2" id="KW-1185">Reference proteome</keyword>
<proteinExistence type="predicted"/>
<dbReference type="RefSeq" id="WP_107828302.1">
    <property type="nucleotide sequence ID" value="NZ_CP160205.1"/>
</dbReference>
<protein>
    <submittedName>
        <fullName evidence="1">Uncharacterized protein</fullName>
    </submittedName>
</protein>
<gene>
    <name evidence="1" type="ORF">C8P68_103278</name>
</gene>
<dbReference type="EMBL" id="QAOQ01000003">
    <property type="protein sequence ID" value="PTQ98118.1"/>
    <property type="molecule type" value="Genomic_DNA"/>
</dbReference>
<organism evidence="1 2">
    <name type="scientific">Mucilaginibacter yixingensis</name>
    <dbReference type="NCBI Taxonomy" id="1295612"/>
    <lineage>
        <taxon>Bacteria</taxon>
        <taxon>Pseudomonadati</taxon>
        <taxon>Bacteroidota</taxon>
        <taxon>Sphingobacteriia</taxon>
        <taxon>Sphingobacteriales</taxon>
        <taxon>Sphingobacteriaceae</taxon>
        <taxon>Mucilaginibacter</taxon>
    </lineage>
</organism>
<name>A0A2T5JB68_9SPHI</name>
<dbReference type="AlphaFoldDB" id="A0A2T5JB68"/>
<comment type="caution">
    <text evidence="1">The sequence shown here is derived from an EMBL/GenBank/DDBJ whole genome shotgun (WGS) entry which is preliminary data.</text>
</comment>
<reference evidence="1 2" key="1">
    <citation type="submission" date="2018-04" db="EMBL/GenBank/DDBJ databases">
        <title>Genomic Encyclopedia of Archaeal and Bacterial Type Strains, Phase II (KMG-II): from individual species to whole genera.</title>
        <authorList>
            <person name="Goeker M."/>
        </authorList>
    </citation>
    <scope>NUCLEOTIDE SEQUENCE [LARGE SCALE GENOMIC DNA]</scope>
    <source>
        <strain evidence="1 2">DSM 26809</strain>
    </source>
</reference>
<evidence type="ECO:0000313" key="1">
    <source>
        <dbReference type="EMBL" id="PTQ98118.1"/>
    </source>
</evidence>
<accession>A0A2T5JB68</accession>
<dbReference type="PROSITE" id="PS51257">
    <property type="entry name" value="PROKAR_LIPOPROTEIN"/>
    <property type="match status" value="1"/>
</dbReference>
<sequence length="335" mass="36271">MKKNISLSLIIGAAMIFGSCKKEGPNIFNMFGGLQIEFHTTDPKDVKEGEQTVHVGDQLQIDYTVTSADADMYGLVLIETGVNTGTKIAVGPTERRVKSGIQVLPAISRTGPISYRLYATDKTGTYIGDGYKEITLNVVNDFNYTTERYLYVPNATFKIDTNKTNLLSSVVSYPNVSTSLESFYSISNAATYSFAQGAANSAKIDCGVYMKVILGLTGTAPNQTLVATPHYYLYTPGVSPSPVPFPDFSFTGWTAKGTLFSANQVNTVFTAIKTGQQIADGASKVAVNLTNPELIPGGSNYFKTTDGKYGMIYAQAVGIDRLHPLYINILMKVQL</sequence>
<dbReference type="OrthoDB" id="641332at2"/>
<dbReference type="Proteomes" id="UP000244168">
    <property type="component" value="Unassembled WGS sequence"/>
</dbReference>
<evidence type="ECO:0000313" key="2">
    <source>
        <dbReference type="Proteomes" id="UP000244168"/>
    </source>
</evidence>